<proteinExistence type="predicted"/>
<name>J4G1F1_9APHY</name>
<evidence type="ECO:0000313" key="2">
    <source>
        <dbReference type="Proteomes" id="UP000006352"/>
    </source>
</evidence>
<dbReference type="OrthoDB" id="2269034at2759"/>
<dbReference type="GeneID" id="24095104"/>
<accession>J4G1F1</accession>
<reference evidence="1 2" key="1">
    <citation type="journal article" date="2012" name="Appl. Environ. Microbiol.">
        <title>Short-read sequencing for genomic analysis of the brown rot fungus Fibroporia radiculosa.</title>
        <authorList>
            <person name="Tang J.D."/>
            <person name="Perkins A.D."/>
            <person name="Sonstegard T.S."/>
            <person name="Schroeder S.G."/>
            <person name="Burgess S.C."/>
            <person name="Diehl S.V."/>
        </authorList>
    </citation>
    <scope>NUCLEOTIDE SEQUENCE [LARGE SCALE GENOMIC DNA]</scope>
    <source>
        <strain evidence="1 2">TFFH 294</strain>
    </source>
</reference>
<protein>
    <submittedName>
        <fullName evidence="1">Uncharacterized protein</fullName>
    </submittedName>
</protein>
<organism evidence="1 2">
    <name type="scientific">Fibroporia radiculosa</name>
    <dbReference type="NCBI Taxonomy" id="599839"/>
    <lineage>
        <taxon>Eukaryota</taxon>
        <taxon>Fungi</taxon>
        <taxon>Dikarya</taxon>
        <taxon>Basidiomycota</taxon>
        <taxon>Agaricomycotina</taxon>
        <taxon>Agaricomycetes</taxon>
        <taxon>Polyporales</taxon>
        <taxon>Fibroporiaceae</taxon>
        <taxon>Fibroporia</taxon>
    </lineage>
</organism>
<dbReference type="HOGENOM" id="CLU_540825_0_0_1"/>
<keyword evidence="2" id="KW-1185">Reference proteome</keyword>
<sequence>MAPETVSSQPLLIPPIFRLPAEITVAIFLDVVAYSGPLWNWNITTILMLVCKDWYEFVLTSPQLWATIDSAMLASFSPSRLSEVLLRSEEYPLGIHLSGRDFDYSSKEELERLKMGLQIVAGHANRIAVFEATSMTSDALTIVFTVFKQHPAHTLRYLRLEIDRYVETLWQPKDLTWPLFDGDMPMLQHVIMRDMPTAWPSSRNTVLLNIREDFLPVKLLLAALKHTTRLQRLYLNATEYEVDDLDKNVDNVVKLPHLTHMRIFSDMPMELQFLQYLSLPKTAAVALTFKTHHPHSQTGIIPDSLVIRDVGARTHTLTLEFRIDRGTAIVLHSPTKHVKITYRTVSFNSIPENVYCGLGVVPLPALKSLTVQGHATLTFLDGEWRRVLSSLLSLTELSLKDAKPTLLPLIRLFGTVMESDGSESGSSAKAPSVYCPQLFTLSMTVSGPDEFVFVDALATSIVSRASVGSRLNNCNLSLKVDDSIQKRVDEIWSTGCRVFIDDTV</sequence>
<dbReference type="Proteomes" id="UP000006352">
    <property type="component" value="Unassembled WGS sequence"/>
</dbReference>
<evidence type="ECO:0000313" key="1">
    <source>
        <dbReference type="EMBL" id="CCM00193.1"/>
    </source>
</evidence>
<gene>
    <name evidence="1" type="ORF">FIBRA_02221</name>
</gene>
<dbReference type="RefSeq" id="XP_012179476.1">
    <property type="nucleotide sequence ID" value="XM_012324086.1"/>
</dbReference>
<dbReference type="InParanoid" id="J4G1F1"/>
<dbReference type="EMBL" id="HE796971">
    <property type="protein sequence ID" value="CCM00193.1"/>
    <property type="molecule type" value="Genomic_DNA"/>
</dbReference>
<dbReference type="AlphaFoldDB" id="J4G1F1"/>